<dbReference type="InterPro" id="IPR013424">
    <property type="entry name" value="Ice-binding_C"/>
</dbReference>
<keyword evidence="1" id="KW-0732">Signal</keyword>
<dbReference type="AlphaFoldDB" id="A0A1I3Y416"/>
<accession>A0A1I3Y416</accession>
<feature type="chain" id="PRO_5011538432" evidence="1">
    <location>
        <begin position="24"/>
        <end position="202"/>
    </location>
</feature>
<dbReference type="SMART" id="SM00754">
    <property type="entry name" value="CHRD"/>
    <property type="match status" value="1"/>
</dbReference>
<evidence type="ECO:0000259" key="2">
    <source>
        <dbReference type="SMART" id="SM00754"/>
    </source>
</evidence>
<gene>
    <name evidence="3" type="ORF">SAMN05216302_100323</name>
</gene>
<name>A0A1I3Y416_9PROT</name>
<dbReference type="NCBIfam" id="TIGR02595">
    <property type="entry name" value="PEP_CTERM"/>
    <property type="match status" value="1"/>
</dbReference>
<proteinExistence type="predicted"/>
<dbReference type="Pfam" id="PF07452">
    <property type="entry name" value="CHRD"/>
    <property type="match status" value="1"/>
</dbReference>
<dbReference type="Pfam" id="PF07589">
    <property type="entry name" value="PEP-CTERM"/>
    <property type="match status" value="1"/>
</dbReference>
<organism evidence="3 4">
    <name type="scientific">Nitrosomonas aestuarii</name>
    <dbReference type="NCBI Taxonomy" id="52441"/>
    <lineage>
        <taxon>Bacteria</taxon>
        <taxon>Pseudomonadati</taxon>
        <taxon>Pseudomonadota</taxon>
        <taxon>Betaproteobacteria</taxon>
        <taxon>Nitrosomonadales</taxon>
        <taxon>Nitrosomonadaceae</taxon>
        <taxon>Nitrosomonas</taxon>
    </lineage>
</organism>
<protein>
    <submittedName>
        <fullName evidence="3">PEP-CTERM protein-sorting domain-containing protein</fullName>
    </submittedName>
</protein>
<dbReference type="RefSeq" id="WP_170841556.1">
    <property type="nucleotide sequence ID" value="NZ_FOSP01000003.1"/>
</dbReference>
<evidence type="ECO:0000313" key="3">
    <source>
        <dbReference type="EMBL" id="SFK26697.1"/>
    </source>
</evidence>
<feature type="domain" description="CHRD" evidence="2">
    <location>
        <begin position="26"/>
        <end position="170"/>
    </location>
</feature>
<evidence type="ECO:0000313" key="4">
    <source>
        <dbReference type="Proteomes" id="UP000199533"/>
    </source>
</evidence>
<reference evidence="4" key="1">
    <citation type="submission" date="2016-10" db="EMBL/GenBank/DDBJ databases">
        <authorList>
            <person name="Varghese N."/>
            <person name="Submissions S."/>
        </authorList>
    </citation>
    <scope>NUCLEOTIDE SEQUENCE [LARGE SCALE GENOMIC DNA]</scope>
    <source>
        <strain evidence="4">Nm69</strain>
    </source>
</reference>
<dbReference type="Proteomes" id="UP000199533">
    <property type="component" value="Unassembled WGS sequence"/>
</dbReference>
<dbReference type="InterPro" id="IPR010895">
    <property type="entry name" value="CHRD"/>
</dbReference>
<keyword evidence="4" id="KW-1185">Reference proteome</keyword>
<dbReference type="EMBL" id="FOSP01000003">
    <property type="protein sequence ID" value="SFK26697.1"/>
    <property type="molecule type" value="Genomic_DNA"/>
</dbReference>
<sequence length="202" mass="21197">MKRSGIFAVIITCILVAMPLANAGIMTYSAVLNGASESPPIVSPGAGFVTVTIDDVANTMHIQASFSNLIGTTTAAHIHCCTADPLTGVVGVATTTPSFAGFPLAVTAGTYDSILDMTLSSSFSSTFITTHGGITGAQQFLYAGMSLHKSYFNIHTTFASGGEIRGFLTQVVTVPEPSPLALLGLGIMVFSFNRRQKTIWRR</sequence>
<dbReference type="STRING" id="52441.SAMN05216302_100323"/>
<evidence type="ECO:0000256" key="1">
    <source>
        <dbReference type="SAM" id="SignalP"/>
    </source>
</evidence>
<feature type="signal peptide" evidence="1">
    <location>
        <begin position="1"/>
        <end position="23"/>
    </location>
</feature>